<protein>
    <submittedName>
        <fullName evidence="2">NifU family protein</fullName>
    </submittedName>
</protein>
<dbReference type="InterPro" id="IPR001075">
    <property type="entry name" value="NIF_FeS_clus_asmbl_NifU_C"/>
</dbReference>
<comment type="caution">
    <text evidence="2">The sequence shown here is derived from an EMBL/GenBank/DDBJ whole genome shotgun (WGS) entry which is preliminary data.</text>
</comment>
<reference evidence="2 3" key="1">
    <citation type="submission" date="2019-03" db="EMBL/GenBank/DDBJ databases">
        <title>Metabolic potential of uncultured bacteria and archaea associated with petroleum seepage in deep-sea sediments.</title>
        <authorList>
            <person name="Dong X."/>
            <person name="Hubert C."/>
        </authorList>
    </citation>
    <scope>NUCLEOTIDE SEQUENCE [LARGE SCALE GENOMIC DNA]</scope>
    <source>
        <strain evidence="2">E29_bin52</strain>
    </source>
</reference>
<dbReference type="Proteomes" id="UP000319130">
    <property type="component" value="Unassembled WGS sequence"/>
</dbReference>
<dbReference type="Pfam" id="PF01106">
    <property type="entry name" value="NifU"/>
    <property type="match status" value="1"/>
</dbReference>
<evidence type="ECO:0000313" key="3">
    <source>
        <dbReference type="Proteomes" id="UP000319130"/>
    </source>
</evidence>
<organism evidence="2 3">
    <name type="scientific">Aerophobetes bacterium</name>
    <dbReference type="NCBI Taxonomy" id="2030807"/>
    <lineage>
        <taxon>Bacteria</taxon>
        <taxon>Candidatus Aerophobota</taxon>
    </lineage>
</organism>
<sequence length="73" mass="7736">MQQKVEKALAKVRPSLQGDGGDVELISVSDEGVVKVRLTGACGGCPMATMTLKAGIERVLKKEVPEVERVEAV</sequence>
<dbReference type="SUPFAM" id="SSF117916">
    <property type="entry name" value="Fe-S cluster assembly (FSCA) domain-like"/>
    <property type="match status" value="1"/>
</dbReference>
<dbReference type="GO" id="GO:0016226">
    <property type="term" value="P:iron-sulfur cluster assembly"/>
    <property type="evidence" value="ECO:0007669"/>
    <property type="project" value="InterPro"/>
</dbReference>
<dbReference type="GO" id="GO:0051536">
    <property type="term" value="F:iron-sulfur cluster binding"/>
    <property type="evidence" value="ECO:0007669"/>
    <property type="project" value="InterPro"/>
</dbReference>
<proteinExistence type="predicted"/>
<gene>
    <name evidence="2" type="ORF">E3J48_05050</name>
</gene>
<accession>A0A523W4J6</accession>
<feature type="domain" description="NIF system FeS cluster assembly NifU C-terminal" evidence="1">
    <location>
        <begin position="5"/>
        <end position="71"/>
    </location>
</feature>
<evidence type="ECO:0000313" key="2">
    <source>
        <dbReference type="EMBL" id="TET61947.1"/>
    </source>
</evidence>
<dbReference type="GO" id="GO:0005506">
    <property type="term" value="F:iron ion binding"/>
    <property type="evidence" value="ECO:0007669"/>
    <property type="project" value="InterPro"/>
</dbReference>
<dbReference type="Gene3D" id="3.30.300.130">
    <property type="entry name" value="Fe-S cluster assembly (FSCA)"/>
    <property type="match status" value="1"/>
</dbReference>
<dbReference type="AlphaFoldDB" id="A0A523W4J6"/>
<dbReference type="EMBL" id="SOIZ01000218">
    <property type="protein sequence ID" value="TET61947.1"/>
    <property type="molecule type" value="Genomic_DNA"/>
</dbReference>
<evidence type="ECO:0000259" key="1">
    <source>
        <dbReference type="Pfam" id="PF01106"/>
    </source>
</evidence>
<dbReference type="InterPro" id="IPR034904">
    <property type="entry name" value="FSCA_dom_sf"/>
</dbReference>
<dbReference type="PANTHER" id="PTHR11178">
    <property type="entry name" value="IRON-SULFUR CLUSTER SCAFFOLD PROTEIN NFU-RELATED"/>
    <property type="match status" value="1"/>
</dbReference>
<name>A0A523W4J6_UNCAE</name>